<feature type="region of interest" description="Disordered" evidence="1">
    <location>
        <begin position="95"/>
        <end position="128"/>
    </location>
</feature>
<evidence type="ECO:0000256" key="1">
    <source>
        <dbReference type="SAM" id="MobiDB-lite"/>
    </source>
</evidence>
<evidence type="ECO:0000313" key="3">
    <source>
        <dbReference type="Proteomes" id="UP001177003"/>
    </source>
</evidence>
<evidence type="ECO:0008006" key="4">
    <source>
        <dbReference type="Google" id="ProtNLM"/>
    </source>
</evidence>
<protein>
    <recommendedName>
        <fullName evidence="4">Response regulatory domain-containing protein</fullName>
    </recommendedName>
</protein>
<dbReference type="EMBL" id="OX465086">
    <property type="protein sequence ID" value="CAI9261001.1"/>
    <property type="molecule type" value="Genomic_DNA"/>
</dbReference>
<dbReference type="AlphaFoldDB" id="A0AA35Y6W6"/>
<dbReference type="Proteomes" id="UP001177003">
    <property type="component" value="Chromosome 0"/>
</dbReference>
<evidence type="ECO:0000313" key="2">
    <source>
        <dbReference type="EMBL" id="CAI9261001.1"/>
    </source>
</evidence>
<gene>
    <name evidence="2" type="ORF">LSALG_LOCUS1811</name>
</gene>
<organism evidence="2 3">
    <name type="scientific">Lactuca saligna</name>
    <name type="common">Willowleaf lettuce</name>
    <dbReference type="NCBI Taxonomy" id="75948"/>
    <lineage>
        <taxon>Eukaryota</taxon>
        <taxon>Viridiplantae</taxon>
        <taxon>Streptophyta</taxon>
        <taxon>Embryophyta</taxon>
        <taxon>Tracheophyta</taxon>
        <taxon>Spermatophyta</taxon>
        <taxon>Magnoliopsida</taxon>
        <taxon>eudicotyledons</taxon>
        <taxon>Gunneridae</taxon>
        <taxon>Pentapetalae</taxon>
        <taxon>asterids</taxon>
        <taxon>campanulids</taxon>
        <taxon>Asterales</taxon>
        <taxon>Asteraceae</taxon>
        <taxon>Cichorioideae</taxon>
        <taxon>Cichorieae</taxon>
        <taxon>Lactucinae</taxon>
        <taxon>Lactuca</taxon>
    </lineage>
</organism>
<proteinExistence type="predicted"/>
<reference evidence="2" key="1">
    <citation type="submission" date="2023-04" db="EMBL/GenBank/DDBJ databases">
        <authorList>
            <person name="Vijverberg K."/>
            <person name="Xiong W."/>
            <person name="Schranz E."/>
        </authorList>
    </citation>
    <scope>NUCLEOTIDE SEQUENCE</scope>
</reference>
<sequence length="234" mass="26727">MDVGCEGKKFQRQQWDGDGGFGKTVVVIIVVLWWWPNLMNEREAVGGVRVEEGGFAWCSNGGIVEFRKDSNNSCSRIVWLSSNCIQLQGLDEKKLPPAPTHANRQQMTKRNRNQEEEEIERFSMSSSSPKRGKKVLVVEDDSLQQMIAKKILFKLGIHQVHLEAVKKSKIKVEVKLPMKINKKSQLHYRGSLLGQLEKKAINQKEVVFTCKILGFWSKTRNGQVYRKSLCSLSH</sequence>
<accession>A0AA35Y6W6</accession>
<keyword evidence="3" id="KW-1185">Reference proteome</keyword>
<name>A0AA35Y6W6_LACSI</name>